<gene>
    <name evidence="1" type="ORF">ENK44_17280</name>
</gene>
<name>A0A7V4U4C4_CALAY</name>
<comment type="caution">
    <text evidence="1">The sequence shown here is derived from an EMBL/GenBank/DDBJ whole genome shotgun (WGS) entry which is preliminary data.</text>
</comment>
<dbReference type="Proteomes" id="UP000885779">
    <property type="component" value="Unassembled WGS sequence"/>
</dbReference>
<sequence>MSPKMFFILFIVFYLFACKPQQPSNWLVLSKEDVSAGAYHTRHAEIFGKYAPGYNKFILQGIDKAQSTAPDGGGYFTGIKAVPTESPIGYTLKLGNHALLDPPRTTSYCSGSSYAAFIEGLNLIFGDSLVQLDSTRYEALRMQEADGGRREDHVKFWGWWNADGYGNHFALVQYSGMGEVVKPQEARSGDFMNISWKSGIGHSVVFLGWYKAEDGTKNVVYWSSQKGTNGMGDQIVPLSRIKEVMIVRLTKPQKLFTFDVDAPVNTEVKGFEIDW</sequence>
<accession>A0A7V4U4C4</accession>
<reference evidence="1" key="1">
    <citation type="journal article" date="2020" name="mSystems">
        <title>Genome- and Community-Level Interaction Insights into Carbon Utilization and Element Cycling Functions of Hydrothermarchaeota in Hydrothermal Sediment.</title>
        <authorList>
            <person name="Zhou Z."/>
            <person name="Liu Y."/>
            <person name="Xu W."/>
            <person name="Pan J."/>
            <person name="Luo Z.H."/>
            <person name="Li M."/>
        </authorList>
    </citation>
    <scope>NUCLEOTIDE SEQUENCE [LARGE SCALE GENOMIC DNA]</scope>
    <source>
        <strain evidence="1">HyVt-577</strain>
    </source>
</reference>
<protein>
    <submittedName>
        <fullName evidence="1">Uncharacterized protein</fullName>
    </submittedName>
</protein>
<proteinExistence type="predicted"/>
<dbReference type="EMBL" id="DRQG01000161">
    <property type="protein sequence ID" value="HGY57463.1"/>
    <property type="molecule type" value="Genomic_DNA"/>
</dbReference>
<dbReference type="AlphaFoldDB" id="A0A7V4U4C4"/>
<evidence type="ECO:0000313" key="1">
    <source>
        <dbReference type="EMBL" id="HGY57463.1"/>
    </source>
</evidence>
<organism evidence="1">
    <name type="scientific">Caldithrix abyssi</name>
    <dbReference type="NCBI Taxonomy" id="187145"/>
    <lineage>
        <taxon>Bacteria</taxon>
        <taxon>Pseudomonadati</taxon>
        <taxon>Calditrichota</taxon>
        <taxon>Calditrichia</taxon>
        <taxon>Calditrichales</taxon>
        <taxon>Calditrichaceae</taxon>
        <taxon>Caldithrix</taxon>
    </lineage>
</organism>